<comment type="caution">
    <text evidence="1">The sequence shown here is derived from an EMBL/GenBank/DDBJ whole genome shotgun (WGS) entry which is preliminary data.</text>
</comment>
<organism evidence="1 2">
    <name type="scientific">Brassica carinata</name>
    <name type="common">Ethiopian mustard</name>
    <name type="synonym">Abyssinian cabbage</name>
    <dbReference type="NCBI Taxonomy" id="52824"/>
    <lineage>
        <taxon>Eukaryota</taxon>
        <taxon>Viridiplantae</taxon>
        <taxon>Streptophyta</taxon>
        <taxon>Embryophyta</taxon>
        <taxon>Tracheophyta</taxon>
        <taxon>Spermatophyta</taxon>
        <taxon>Magnoliopsida</taxon>
        <taxon>eudicotyledons</taxon>
        <taxon>Gunneridae</taxon>
        <taxon>Pentapetalae</taxon>
        <taxon>rosids</taxon>
        <taxon>malvids</taxon>
        <taxon>Brassicales</taxon>
        <taxon>Brassicaceae</taxon>
        <taxon>Brassiceae</taxon>
        <taxon>Brassica</taxon>
    </lineage>
</organism>
<sequence>MGVPPSKSIKCGGEKAFENMATTYRSNHGYLPGGYFSSICQPCSSYFPNCYHFTCTTTEYCQSINGSPQTCTYSEDCKQCP</sequence>
<proteinExistence type="predicted"/>
<name>A0A8X7VGA1_BRACI</name>
<dbReference type="Proteomes" id="UP000886595">
    <property type="component" value="Unassembled WGS sequence"/>
</dbReference>
<dbReference type="EMBL" id="JAAMPC010000005">
    <property type="protein sequence ID" value="KAG2310671.1"/>
    <property type="molecule type" value="Genomic_DNA"/>
</dbReference>
<protein>
    <submittedName>
        <fullName evidence="1">Uncharacterized protein</fullName>
    </submittedName>
</protein>
<accession>A0A8X7VGA1</accession>
<evidence type="ECO:0000313" key="1">
    <source>
        <dbReference type="EMBL" id="KAG2310671.1"/>
    </source>
</evidence>
<evidence type="ECO:0000313" key="2">
    <source>
        <dbReference type="Proteomes" id="UP000886595"/>
    </source>
</evidence>
<keyword evidence="2" id="KW-1185">Reference proteome</keyword>
<dbReference type="OrthoDB" id="1096378at2759"/>
<gene>
    <name evidence="1" type="ORF">Bca52824_022228</name>
</gene>
<dbReference type="AlphaFoldDB" id="A0A8X7VGA1"/>
<reference evidence="1 2" key="1">
    <citation type="submission" date="2020-02" db="EMBL/GenBank/DDBJ databases">
        <authorList>
            <person name="Ma Q."/>
            <person name="Huang Y."/>
            <person name="Song X."/>
            <person name="Pei D."/>
        </authorList>
    </citation>
    <scope>NUCLEOTIDE SEQUENCE [LARGE SCALE GENOMIC DNA]</scope>
    <source>
        <strain evidence="1">Sxm20200214</strain>
        <tissue evidence="1">Leaf</tissue>
    </source>
</reference>